<evidence type="ECO:0000259" key="2">
    <source>
        <dbReference type="PROSITE" id="PS50838"/>
    </source>
</evidence>
<dbReference type="STRING" id="9785.ENSLAFP00000017494"/>
<dbReference type="InterPro" id="IPR041898">
    <property type="entry name" value="MAGE_WH1"/>
</dbReference>
<reference evidence="3" key="3">
    <citation type="submission" date="2025-09" db="UniProtKB">
        <authorList>
            <consortium name="Ensembl"/>
        </authorList>
    </citation>
    <scope>IDENTIFICATION</scope>
    <source>
        <strain evidence="3">Isolate ISIS603380</strain>
    </source>
</reference>
<dbReference type="SMART" id="SM01373">
    <property type="entry name" value="MAGE"/>
    <property type="match status" value="1"/>
</dbReference>
<dbReference type="GO" id="GO:0000122">
    <property type="term" value="P:negative regulation of transcription by RNA polymerase II"/>
    <property type="evidence" value="ECO:0007669"/>
    <property type="project" value="TreeGrafter"/>
</dbReference>
<dbReference type="Proteomes" id="UP000007646">
    <property type="component" value="Unassembled WGS sequence"/>
</dbReference>
<name>G3TPU9_LOXAF</name>
<reference evidence="3" key="2">
    <citation type="submission" date="2025-08" db="UniProtKB">
        <authorList>
            <consortium name="Ensembl"/>
        </authorList>
    </citation>
    <scope>IDENTIFICATION</scope>
    <source>
        <strain evidence="3">Isolate ISIS603380</strain>
    </source>
</reference>
<feature type="domain" description="MAGE" evidence="2">
    <location>
        <begin position="77"/>
        <end position="276"/>
    </location>
</feature>
<dbReference type="GeneTree" id="ENSGT00940000162864"/>
<dbReference type="AlphaFoldDB" id="G3TPU9"/>
<evidence type="ECO:0000256" key="1">
    <source>
        <dbReference type="SAM" id="MobiDB-lite"/>
    </source>
</evidence>
<dbReference type="InterPro" id="IPR037445">
    <property type="entry name" value="MAGE"/>
</dbReference>
<dbReference type="Gene3D" id="1.10.10.1210">
    <property type="entry name" value="MAGE homology domain, winged helix WH2 motif"/>
    <property type="match status" value="1"/>
</dbReference>
<dbReference type="InterPro" id="IPR041899">
    <property type="entry name" value="MAGE_WH2"/>
</dbReference>
<dbReference type="eggNOG" id="KOG4562">
    <property type="taxonomic scope" value="Eukaryota"/>
</dbReference>
<accession>G3TPU9</accession>
<organism evidence="3 4">
    <name type="scientific">Loxodonta africana</name>
    <name type="common">African elephant</name>
    <dbReference type="NCBI Taxonomy" id="9785"/>
    <lineage>
        <taxon>Eukaryota</taxon>
        <taxon>Metazoa</taxon>
        <taxon>Chordata</taxon>
        <taxon>Craniata</taxon>
        <taxon>Vertebrata</taxon>
        <taxon>Euteleostomi</taxon>
        <taxon>Mammalia</taxon>
        <taxon>Eutheria</taxon>
        <taxon>Afrotheria</taxon>
        <taxon>Proboscidea</taxon>
        <taxon>Elephantidae</taxon>
        <taxon>Loxodonta</taxon>
    </lineage>
</organism>
<dbReference type="OMA" id="CIPETEI"/>
<dbReference type="InterPro" id="IPR002190">
    <property type="entry name" value="MHD_dom"/>
</dbReference>
<dbReference type="FunFam" id="1.10.10.1210:FF:000001">
    <property type="entry name" value="melanoma-associated antigen D1"/>
    <property type="match status" value="1"/>
</dbReference>
<dbReference type="InParanoid" id="G3TPU9"/>
<feature type="compositionally biased region" description="Low complexity" evidence="1">
    <location>
        <begin position="36"/>
        <end position="47"/>
    </location>
</feature>
<dbReference type="Gene3D" id="1.10.10.1200">
    <property type="entry name" value="MAGE homology domain, winged helix WH1 motif"/>
    <property type="match status" value="1"/>
</dbReference>
<keyword evidence="4" id="KW-1185">Reference proteome</keyword>
<dbReference type="GO" id="GO:0005634">
    <property type="term" value="C:nucleus"/>
    <property type="evidence" value="ECO:0007669"/>
    <property type="project" value="TreeGrafter"/>
</dbReference>
<feature type="region of interest" description="Disordered" evidence="1">
    <location>
        <begin position="1"/>
        <end position="70"/>
    </location>
</feature>
<dbReference type="PANTHER" id="PTHR11736">
    <property type="entry name" value="MELANOMA-ASSOCIATED ANTIGEN MAGE ANTIGEN"/>
    <property type="match status" value="1"/>
</dbReference>
<reference evidence="3 4" key="1">
    <citation type="submission" date="2009-06" db="EMBL/GenBank/DDBJ databases">
        <title>The Genome Sequence of Loxodonta africana (African elephant).</title>
        <authorList>
            <person name="Di Palma F."/>
            <person name="Heiman D."/>
            <person name="Young S."/>
            <person name="Johnson J."/>
            <person name="Lander E.S."/>
            <person name="Lindblad-Toh K."/>
        </authorList>
    </citation>
    <scope>NUCLEOTIDE SEQUENCE [LARGE SCALE GENOMIC DNA]</scope>
    <source>
        <strain evidence="3 4">Isolate ISIS603380</strain>
    </source>
</reference>
<proteinExistence type="predicted"/>
<dbReference type="Ensembl" id="ENSLAFT00000021475.2">
    <property type="protein sequence ID" value="ENSLAFP00000017494.2"/>
    <property type="gene ID" value="ENSLAFG00000021898.2"/>
</dbReference>
<feature type="compositionally biased region" description="Basic residues" evidence="1">
    <location>
        <begin position="1"/>
        <end position="12"/>
    </location>
</feature>
<evidence type="ECO:0000313" key="3">
    <source>
        <dbReference type="Ensembl" id="ENSLAFP00000017494.2"/>
    </source>
</evidence>
<dbReference type="FunFam" id="1.10.10.1200:FF:000007">
    <property type="entry name" value="Melanoma-associated antigen C2"/>
    <property type="match status" value="1"/>
</dbReference>
<evidence type="ECO:0000313" key="4">
    <source>
        <dbReference type="Proteomes" id="UP000007646"/>
    </source>
</evidence>
<sequence>MSHSQKRQHSKNKQGLVDTEVPAAGTSEVSDPGACSSTALAAASTSTPGEGSRYKEEEVPSTSRKSPESEALLGDTLDKKVVDLVQFLSVKYITKKPITKAEMLKMAGKEYEDQFPVIFKKACECLEVVFGIDVKKVDPASHSYVLTKTLDLTYDGILSDDQGIPKTGFLILILGVIFIEGNRVPEEKLWEVLNMIGVYSGTKDFLYGEPRKFITKDLVQEGYLDYQQVPNSDPPCYEFLWGPRAYAETSKMKVLKFFAKVNGVDASAFPPWYEEALRDEEERARARIAATGGTTA</sequence>
<protein>
    <recommendedName>
        <fullName evidence="2">MAGE domain-containing protein</fullName>
    </recommendedName>
</protein>
<dbReference type="Pfam" id="PF01454">
    <property type="entry name" value="MAGE"/>
    <property type="match status" value="1"/>
</dbReference>
<dbReference type="PROSITE" id="PS50838">
    <property type="entry name" value="MAGE"/>
    <property type="match status" value="1"/>
</dbReference>
<dbReference type="HOGENOM" id="CLU_039582_1_3_1"/>
<dbReference type="PANTHER" id="PTHR11736:SF85">
    <property type="entry name" value="MAGE DOMAIN-CONTAINING PROTEIN MAGEA13P-RELATED"/>
    <property type="match status" value="1"/>
</dbReference>